<dbReference type="AlphaFoldDB" id="A0AAD7V1N1"/>
<dbReference type="RefSeq" id="XP_058342330.1">
    <property type="nucleotide sequence ID" value="XM_058486995.1"/>
</dbReference>
<protein>
    <submittedName>
        <fullName evidence="2">Uncharacterized protein</fullName>
    </submittedName>
</protein>
<dbReference type="GeneID" id="83214382"/>
<reference evidence="2 3" key="1">
    <citation type="submission" date="2023-03" db="EMBL/GenBank/DDBJ databases">
        <title>Genome sequence of Lichtheimia ornata CBS 291.66.</title>
        <authorList>
            <person name="Mohabir J.T."/>
            <person name="Shea T.P."/>
            <person name="Kurbessoian T."/>
            <person name="Berby B."/>
            <person name="Fontaine J."/>
            <person name="Livny J."/>
            <person name="Gnirke A."/>
            <person name="Stajich J.E."/>
            <person name="Cuomo C.A."/>
        </authorList>
    </citation>
    <scope>NUCLEOTIDE SEQUENCE [LARGE SCALE GENOMIC DNA]</scope>
    <source>
        <strain evidence="2">CBS 291.66</strain>
    </source>
</reference>
<proteinExistence type="predicted"/>
<keyword evidence="3" id="KW-1185">Reference proteome</keyword>
<gene>
    <name evidence="2" type="ORF">O0I10_006973</name>
</gene>
<feature type="compositionally biased region" description="Pro residues" evidence="1">
    <location>
        <begin position="164"/>
        <end position="174"/>
    </location>
</feature>
<accession>A0AAD7V1N1</accession>
<dbReference type="Proteomes" id="UP001234581">
    <property type="component" value="Unassembled WGS sequence"/>
</dbReference>
<sequence>MATRYIAVYFKHLKKKNDERVRKDLPVFPITADELVDFVEAKVNATTLESMIAVLDHLGRLPEHGDKWVKSVVRQPRVLKILDRYQARRKHNPNFVRQRFSDNMLRRRSERWKMLHGDDERVGKTPIKDIMQALDTKKHVKSIINQLQSTGLDFSSSASSSSSSPPPTPTPCPMTRPRVAVPDTPKAAGFLVYGNGKSLLAQSTVEKLQEERSKYKTIKLDIADLSSRVSLVPQPSPYDRNGFI</sequence>
<feature type="region of interest" description="Disordered" evidence="1">
    <location>
        <begin position="154"/>
        <end position="178"/>
    </location>
</feature>
<evidence type="ECO:0000313" key="3">
    <source>
        <dbReference type="Proteomes" id="UP001234581"/>
    </source>
</evidence>
<comment type="caution">
    <text evidence="2">The sequence shown here is derived from an EMBL/GenBank/DDBJ whole genome shotgun (WGS) entry which is preliminary data.</text>
</comment>
<name>A0AAD7V1N1_9FUNG</name>
<organism evidence="2 3">
    <name type="scientific">Lichtheimia ornata</name>
    <dbReference type="NCBI Taxonomy" id="688661"/>
    <lineage>
        <taxon>Eukaryota</taxon>
        <taxon>Fungi</taxon>
        <taxon>Fungi incertae sedis</taxon>
        <taxon>Mucoromycota</taxon>
        <taxon>Mucoromycotina</taxon>
        <taxon>Mucoromycetes</taxon>
        <taxon>Mucorales</taxon>
        <taxon>Lichtheimiaceae</taxon>
        <taxon>Lichtheimia</taxon>
    </lineage>
</organism>
<dbReference type="EMBL" id="JARTCD010000032">
    <property type="protein sequence ID" value="KAJ8657417.1"/>
    <property type="molecule type" value="Genomic_DNA"/>
</dbReference>
<evidence type="ECO:0000256" key="1">
    <source>
        <dbReference type="SAM" id="MobiDB-lite"/>
    </source>
</evidence>
<evidence type="ECO:0000313" key="2">
    <source>
        <dbReference type="EMBL" id="KAJ8657417.1"/>
    </source>
</evidence>